<dbReference type="EMBL" id="CAJQYY010000006">
    <property type="protein sequence ID" value="CAG4892798.1"/>
    <property type="molecule type" value="Genomic_DNA"/>
</dbReference>
<sequence length="85" mass="9473">MQLTEKDIADLKKLIRDQVDNYPDLEGMVAAGKLTRKSGWYEATSKEAYDAIIQYATSVRVSKDGKAQIKVARASKQLKALAEKL</sequence>
<gene>
    <name evidence="1" type="ORF">R54767_01409</name>
</gene>
<organism evidence="1 2">
    <name type="scientific">Paraburkholderia gardini</name>
    <dbReference type="NCBI Taxonomy" id="2823469"/>
    <lineage>
        <taxon>Bacteria</taxon>
        <taxon>Pseudomonadati</taxon>
        <taxon>Pseudomonadota</taxon>
        <taxon>Betaproteobacteria</taxon>
        <taxon>Burkholderiales</taxon>
        <taxon>Burkholderiaceae</taxon>
        <taxon>Paraburkholderia</taxon>
    </lineage>
</organism>
<name>A0ABM8U0S0_9BURK</name>
<dbReference type="Proteomes" id="UP000789752">
    <property type="component" value="Unassembled WGS sequence"/>
</dbReference>
<accession>A0ABM8U0S0</accession>
<dbReference type="RefSeq" id="WP_228976400.1">
    <property type="nucleotide sequence ID" value="NZ_CAJQYY010000006.1"/>
</dbReference>
<evidence type="ECO:0000313" key="2">
    <source>
        <dbReference type="Proteomes" id="UP000789752"/>
    </source>
</evidence>
<evidence type="ECO:0000313" key="1">
    <source>
        <dbReference type="EMBL" id="CAG4892798.1"/>
    </source>
</evidence>
<proteinExistence type="predicted"/>
<protein>
    <submittedName>
        <fullName evidence="1">Uncharacterized protein</fullName>
    </submittedName>
</protein>
<keyword evidence="2" id="KW-1185">Reference proteome</keyword>
<reference evidence="1 2" key="1">
    <citation type="submission" date="2021-04" db="EMBL/GenBank/DDBJ databases">
        <authorList>
            <person name="Vanwijnsberghe S."/>
        </authorList>
    </citation>
    <scope>NUCLEOTIDE SEQUENCE [LARGE SCALE GENOMIC DNA]</scope>
    <source>
        <strain evidence="1 2">LMG 32171</strain>
    </source>
</reference>
<comment type="caution">
    <text evidence="1">The sequence shown here is derived from an EMBL/GenBank/DDBJ whole genome shotgun (WGS) entry which is preliminary data.</text>
</comment>